<evidence type="ECO:0000313" key="5">
    <source>
        <dbReference type="Proteomes" id="UP001617669"/>
    </source>
</evidence>
<evidence type="ECO:0000256" key="2">
    <source>
        <dbReference type="ARBA" id="ARBA00024200"/>
    </source>
</evidence>
<dbReference type="EMBL" id="JBIWXY010000001">
    <property type="protein sequence ID" value="MFJ5445029.1"/>
    <property type="molecule type" value="Genomic_DNA"/>
</dbReference>
<protein>
    <recommendedName>
        <fullName evidence="3">Molybdopterin synthase sulfur carrier subunit</fullName>
    </recommendedName>
</protein>
<dbReference type="InterPro" id="IPR044672">
    <property type="entry name" value="MOCS2A"/>
</dbReference>
<name>A0ABW8GIL6_9PROT</name>
<dbReference type="InterPro" id="IPR016155">
    <property type="entry name" value="Mopterin_synth/thiamin_S_b"/>
</dbReference>
<sequence>MIQLLYFARLREALGSDGESLDWQEPGTVAALKQKLATRGGAWQEQFAGNTSLRAAVNQELVPDTMLIKPGDEVAFFPPVTGG</sequence>
<accession>A0ABW8GIL6</accession>
<comment type="similarity">
    <text evidence="2">Belongs to the MoaD family.</text>
</comment>
<evidence type="ECO:0000256" key="3">
    <source>
        <dbReference type="ARBA" id="ARBA00024247"/>
    </source>
</evidence>
<dbReference type="InterPro" id="IPR003749">
    <property type="entry name" value="ThiS/MoaD-like"/>
</dbReference>
<dbReference type="NCBIfam" id="TIGR01682">
    <property type="entry name" value="moaD"/>
    <property type="match status" value="1"/>
</dbReference>
<dbReference type="Gene3D" id="3.10.20.30">
    <property type="match status" value="1"/>
</dbReference>
<dbReference type="CDD" id="cd00754">
    <property type="entry name" value="Ubl_MoaD"/>
    <property type="match status" value="1"/>
</dbReference>
<dbReference type="Proteomes" id="UP001617669">
    <property type="component" value="Unassembled WGS sequence"/>
</dbReference>
<dbReference type="PANTHER" id="PTHR33359:SF1">
    <property type="entry name" value="MOLYBDOPTERIN SYNTHASE SULFUR CARRIER SUBUNIT"/>
    <property type="match status" value="1"/>
</dbReference>
<evidence type="ECO:0000256" key="1">
    <source>
        <dbReference type="ARBA" id="ARBA00022741"/>
    </source>
</evidence>
<gene>
    <name evidence="4" type="primary">moaD</name>
    <name evidence="4" type="ORF">ACIKP9_02180</name>
</gene>
<dbReference type="SUPFAM" id="SSF54285">
    <property type="entry name" value="MoaD/ThiS"/>
    <property type="match status" value="1"/>
</dbReference>
<dbReference type="InterPro" id="IPR012675">
    <property type="entry name" value="Beta-grasp_dom_sf"/>
</dbReference>
<dbReference type="Pfam" id="PF02597">
    <property type="entry name" value="ThiS"/>
    <property type="match status" value="1"/>
</dbReference>
<proteinExistence type="inferred from homology"/>
<dbReference type="PANTHER" id="PTHR33359">
    <property type="entry name" value="MOLYBDOPTERIN SYNTHASE SULFUR CARRIER SUBUNIT"/>
    <property type="match status" value="1"/>
</dbReference>
<reference evidence="4 5" key="1">
    <citation type="submission" date="2024-11" db="EMBL/GenBank/DDBJ databases">
        <authorList>
            <person name="Kaparullina E.N."/>
            <person name="Delegan Y.A."/>
            <person name="Doronina N.V."/>
        </authorList>
    </citation>
    <scope>NUCLEOTIDE SEQUENCE [LARGE SCALE GENOMIC DNA]</scope>
    <source>
        <strain evidence="4 5">7sh_L</strain>
    </source>
</reference>
<organism evidence="4 5">
    <name type="scientific">Methylobacillus methanolivorans</name>
    <dbReference type="NCBI Taxonomy" id="1848927"/>
    <lineage>
        <taxon>Bacteria</taxon>
        <taxon>Pseudomonadati</taxon>
        <taxon>Pseudomonadota</taxon>
        <taxon>Betaproteobacteria</taxon>
        <taxon>Nitrosomonadales</taxon>
        <taxon>Methylophilaceae</taxon>
        <taxon>Methylobacillus</taxon>
    </lineage>
</organism>
<keyword evidence="1" id="KW-0547">Nucleotide-binding</keyword>
<evidence type="ECO:0000313" key="4">
    <source>
        <dbReference type="EMBL" id="MFJ5445029.1"/>
    </source>
</evidence>
<keyword evidence="5" id="KW-1185">Reference proteome</keyword>
<comment type="caution">
    <text evidence="4">The sequence shown here is derived from an EMBL/GenBank/DDBJ whole genome shotgun (WGS) entry which is preliminary data.</text>
</comment>
<dbReference type="RefSeq" id="WP_400878703.1">
    <property type="nucleotide sequence ID" value="NZ_JBIWXY010000001.1"/>
</dbReference>